<comment type="similarity">
    <text evidence="1 2">Belongs to the cullin family.</text>
</comment>
<comment type="caution">
    <text evidence="4">The sequence shown here is derived from an EMBL/GenBank/DDBJ whole genome shotgun (WGS) entry which is preliminary data.</text>
</comment>
<dbReference type="InterPro" id="IPR016158">
    <property type="entry name" value="Cullin_homology"/>
</dbReference>
<organism evidence="4 5">
    <name type="scientific">Flemingia macrophylla</name>
    <dbReference type="NCBI Taxonomy" id="520843"/>
    <lineage>
        <taxon>Eukaryota</taxon>
        <taxon>Viridiplantae</taxon>
        <taxon>Streptophyta</taxon>
        <taxon>Embryophyta</taxon>
        <taxon>Tracheophyta</taxon>
        <taxon>Spermatophyta</taxon>
        <taxon>Magnoliopsida</taxon>
        <taxon>eudicotyledons</taxon>
        <taxon>Gunneridae</taxon>
        <taxon>Pentapetalae</taxon>
        <taxon>rosids</taxon>
        <taxon>fabids</taxon>
        <taxon>Fabales</taxon>
        <taxon>Fabaceae</taxon>
        <taxon>Papilionoideae</taxon>
        <taxon>50 kb inversion clade</taxon>
        <taxon>NPAAA clade</taxon>
        <taxon>indigoferoid/millettioid clade</taxon>
        <taxon>Phaseoleae</taxon>
        <taxon>Flemingia</taxon>
    </lineage>
</organism>
<reference evidence="4 5" key="1">
    <citation type="submission" date="2024-08" db="EMBL/GenBank/DDBJ databases">
        <title>Insights into the chromosomal genome structure of Flemingia macrophylla.</title>
        <authorList>
            <person name="Ding Y."/>
            <person name="Zhao Y."/>
            <person name="Bi W."/>
            <person name="Wu M."/>
            <person name="Zhao G."/>
            <person name="Gong Y."/>
            <person name="Li W."/>
            <person name="Zhang P."/>
        </authorList>
    </citation>
    <scope>NUCLEOTIDE SEQUENCE [LARGE SCALE GENOMIC DNA]</scope>
    <source>
        <strain evidence="4">DYQJB</strain>
        <tissue evidence="4">Leaf</tissue>
    </source>
</reference>
<dbReference type="Gene3D" id="1.20.1310.10">
    <property type="entry name" value="Cullin Repeats"/>
    <property type="match status" value="1"/>
</dbReference>
<dbReference type="Pfam" id="PF00888">
    <property type="entry name" value="Cullin"/>
    <property type="match status" value="1"/>
</dbReference>
<dbReference type="Gene3D" id="4.10.1030.10">
    <property type="entry name" value="Ring Box Chain A, domain 5"/>
    <property type="match status" value="1"/>
</dbReference>
<name>A0ABD1NQ73_9FABA</name>
<proteinExistence type="inferred from homology"/>
<dbReference type="AlphaFoldDB" id="A0ABD1NQ73"/>
<sequence length="146" mass="16883">MPEVMAWSIREYGKQLDTDTELLKDLVEFVQRLLDKKDKFYDAERSFIVKLKTECGSKFTSKLEGIFTNMKTSLDTMQGFYASHPELRDGPRLTVQVMETSLWPTQSTITCNLPAETPVLCEKFHSYYLMHKAGDCLGKLIWTQQT</sequence>
<dbReference type="EMBL" id="JBGMDY010000001">
    <property type="protein sequence ID" value="KAL2349250.1"/>
    <property type="molecule type" value="Genomic_DNA"/>
</dbReference>
<dbReference type="InterPro" id="IPR036317">
    <property type="entry name" value="Cullin_homology_sf"/>
</dbReference>
<feature type="domain" description="Cullin family profile" evidence="3">
    <location>
        <begin position="24"/>
        <end position="137"/>
    </location>
</feature>
<dbReference type="InterPro" id="IPR045093">
    <property type="entry name" value="Cullin"/>
</dbReference>
<evidence type="ECO:0000256" key="2">
    <source>
        <dbReference type="RuleBase" id="RU003829"/>
    </source>
</evidence>
<dbReference type="SUPFAM" id="SSF75632">
    <property type="entry name" value="Cullin homology domain"/>
    <property type="match status" value="1"/>
</dbReference>
<keyword evidence="5" id="KW-1185">Reference proteome</keyword>
<dbReference type="InterPro" id="IPR001373">
    <property type="entry name" value="Cullin_N"/>
</dbReference>
<dbReference type="Proteomes" id="UP001603857">
    <property type="component" value="Unassembled WGS sequence"/>
</dbReference>
<evidence type="ECO:0000313" key="5">
    <source>
        <dbReference type="Proteomes" id="UP001603857"/>
    </source>
</evidence>
<dbReference type="SMART" id="SM00182">
    <property type="entry name" value="CULLIN"/>
    <property type="match status" value="1"/>
</dbReference>
<accession>A0ABD1NQ73</accession>
<evidence type="ECO:0000256" key="1">
    <source>
        <dbReference type="PROSITE-ProRule" id="PRU00330"/>
    </source>
</evidence>
<evidence type="ECO:0000259" key="3">
    <source>
        <dbReference type="PROSITE" id="PS50069"/>
    </source>
</evidence>
<evidence type="ECO:0000313" key="4">
    <source>
        <dbReference type="EMBL" id="KAL2349250.1"/>
    </source>
</evidence>
<dbReference type="PROSITE" id="PS50069">
    <property type="entry name" value="CULLIN_2"/>
    <property type="match status" value="1"/>
</dbReference>
<gene>
    <name evidence="4" type="ORF">Fmac_003250</name>
</gene>
<protein>
    <recommendedName>
        <fullName evidence="3">Cullin family profile domain-containing protein</fullName>
    </recommendedName>
</protein>
<dbReference type="PANTHER" id="PTHR11932">
    <property type="entry name" value="CULLIN"/>
    <property type="match status" value="1"/>
</dbReference>